<evidence type="ECO:0000313" key="13">
    <source>
        <dbReference type="EMBL" id="WGS65717.1"/>
    </source>
</evidence>
<dbReference type="InterPro" id="IPR005759">
    <property type="entry name" value="Nth"/>
</dbReference>
<keyword evidence="4 10" id="KW-0227">DNA damage</keyword>
<feature type="domain" description="Helix-hairpin-helix DNA-binding motif class 1" evidence="11">
    <location>
        <begin position="113"/>
        <end position="132"/>
    </location>
</feature>
<dbReference type="EMBL" id="CP069362">
    <property type="protein sequence ID" value="WGS65717.1"/>
    <property type="molecule type" value="Genomic_DNA"/>
</dbReference>
<keyword evidence="13" id="KW-0540">Nuclease</keyword>
<keyword evidence="8 10" id="KW-0234">DNA repair</keyword>
<comment type="function">
    <text evidence="10">DNA repair enzyme that has both DNA N-glycosylase activity and AP-lyase activity. The DNA N-glycosylase activity releases various damaged pyrimidines from DNA by cleaving the N-glycosidic bond, leaving an AP (apurinic/apyrimidinic) site. The AP-lyase activity cleaves the phosphodiester bond 3' to the AP site by a beta-elimination, leaving a 3'-terminal unsaturated sugar and a product with a terminal 5'-phosphate.</text>
</comment>
<dbReference type="PROSITE" id="PS00764">
    <property type="entry name" value="ENDONUCLEASE_III_1"/>
    <property type="match status" value="1"/>
</dbReference>
<dbReference type="RefSeq" id="WP_281000399.1">
    <property type="nucleotide sequence ID" value="NZ_CP069362.1"/>
</dbReference>
<keyword evidence="5 10" id="KW-0378">Hydrolase</keyword>
<evidence type="ECO:0000259" key="12">
    <source>
        <dbReference type="SMART" id="SM00478"/>
    </source>
</evidence>
<dbReference type="PROSITE" id="PS01155">
    <property type="entry name" value="ENDONUCLEASE_III_2"/>
    <property type="match status" value="1"/>
</dbReference>
<dbReference type="PANTHER" id="PTHR10359:SF18">
    <property type="entry name" value="ENDONUCLEASE III"/>
    <property type="match status" value="1"/>
</dbReference>
<proteinExistence type="inferred from homology"/>
<evidence type="ECO:0000256" key="4">
    <source>
        <dbReference type="ARBA" id="ARBA00022763"/>
    </source>
</evidence>
<dbReference type="SUPFAM" id="SSF48150">
    <property type="entry name" value="DNA-glycosylase"/>
    <property type="match status" value="1"/>
</dbReference>
<evidence type="ECO:0000259" key="11">
    <source>
        <dbReference type="SMART" id="SM00278"/>
    </source>
</evidence>
<keyword evidence="6 10" id="KW-0408">Iron</keyword>
<keyword evidence="3 10" id="KW-0479">Metal-binding</keyword>
<sequence>MKKLKSKKEVKKILDILSKTYTNPQTVLKYSNNFELLIAVMLSAQTTDNQVNKVTPILFEKYKTPEDFAKLEPEELEKYIKGVGLYKTKSKNIIKTAKILVDKYNGEIPKTREELIKLPGVGRKTANVILSVAFGEDAIAVDTHVFRVSNRIGLANSKDVRATEEDLMKVIPKELWGKAHHWLIFHGRNVCKARNPKCEECPIKEYCDYYKKAGKL</sequence>
<dbReference type="InterPro" id="IPR000445">
    <property type="entry name" value="HhH_motif"/>
</dbReference>
<dbReference type="SMART" id="SM00278">
    <property type="entry name" value="HhH1"/>
    <property type="match status" value="1"/>
</dbReference>
<dbReference type="Gene3D" id="1.10.340.30">
    <property type="entry name" value="Hypothetical protein, domain 2"/>
    <property type="match status" value="1"/>
</dbReference>
<dbReference type="Proteomes" id="UP001232493">
    <property type="component" value="Chromosome"/>
</dbReference>
<dbReference type="InterPro" id="IPR011257">
    <property type="entry name" value="DNA_glycosylase"/>
</dbReference>
<feature type="binding site" evidence="10">
    <location>
        <position position="207"/>
    </location>
    <ligand>
        <name>[4Fe-4S] cluster</name>
        <dbReference type="ChEBI" id="CHEBI:49883"/>
    </ligand>
</feature>
<dbReference type="InterPro" id="IPR003651">
    <property type="entry name" value="Endonuclease3_FeS-loop_motif"/>
</dbReference>
<dbReference type="Pfam" id="PF00730">
    <property type="entry name" value="HhH-GPD"/>
    <property type="match status" value="1"/>
</dbReference>
<comment type="similarity">
    <text evidence="1 10">Belongs to the Nth/MutY family.</text>
</comment>
<dbReference type="InterPro" id="IPR003583">
    <property type="entry name" value="Hlx-hairpin-Hlx_DNA-bd_motif"/>
</dbReference>
<feature type="binding site" evidence="10">
    <location>
        <position position="201"/>
    </location>
    <ligand>
        <name>[4Fe-4S] cluster</name>
        <dbReference type="ChEBI" id="CHEBI:49883"/>
    </ligand>
</feature>
<dbReference type="CDD" id="cd00056">
    <property type="entry name" value="ENDO3c"/>
    <property type="match status" value="1"/>
</dbReference>
<comment type="cofactor">
    <cofactor evidence="10">
        <name>[4Fe-4S] cluster</name>
        <dbReference type="ChEBI" id="CHEBI:49883"/>
    </cofactor>
    <text evidence="10">Binds 1 [4Fe-4S] cluster.</text>
</comment>
<reference evidence="13 14" key="1">
    <citation type="submission" date="2021-02" db="EMBL/GenBank/DDBJ databases">
        <title>Characterization of Marinitoga sp. nov. str. BP5-C20A.</title>
        <authorList>
            <person name="Erauso G."/>
            <person name="Postec A."/>
        </authorList>
    </citation>
    <scope>NUCLEOTIDE SEQUENCE [LARGE SCALE GENOMIC DNA]</scope>
    <source>
        <strain evidence="13 14">BP5-C20A</strain>
    </source>
</reference>
<dbReference type="GO" id="GO:0004519">
    <property type="term" value="F:endonuclease activity"/>
    <property type="evidence" value="ECO:0007669"/>
    <property type="project" value="UniProtKB-KW"/>
</dbReference>
<dbReference type="EC" id="4.2.99.18" evidence="10"/>
<keyword evidence="10" id="KW-0238">DNA-binding</keyword>
<keyword evidence="10" id="KW-0456">Lyase</keyword>
<dbReference type="NCBIfam" id="TIGR01083">
    <property type="entry name" value="nth"/>
    <property type="match status" value="1"/>
</dbReference>
<dbReference type="SMART" id="SM00478">
    <property type="entry name" value="ENDO3c"/>
    <property type="match status" value="1"/>
</dbReference>
<name>A0ABY8PSX7_9BACT</name>
<keyword evidence="14" id="KW-1185">Reference proteome</keyword>
<dbReference type="HAMAP" id="MF_00942">
    <property type="entry name" value="Nth"/>
    <property type="match status" value="1"/>
</dbReference>
<dbReference type="InterPro" id="IPR004036">
    <property type="entry name" value="Endonuclease-III-like_CS2"/>
</dbReference>
<dbReference type="InterPro" id="IPR003265">
    <property type="entry name" value="HhH-GPD_domain"/>
</dbReference>
<evidence type="ECO:0000256" key="1">
    <source>
        <dbReference type="ARBA" id="ARBA00008343"/>
    </source>
</evidence>
<feature type="binding site" evidence="10">
    <location>
        <position position="198"/>
    </location>
    <ligand>
        <name>[4Fe-4S] cluster</name>
        <dbReference type="ChEBI" id="CHEBI:49883"/>
    </ligand>
</feature>
<keyword evidence="7 10" id="KW-0411">Iron-sulfur</keyword>
<dbReference type="InterPro" id="IPR023170">
    <property type="entry name" value="HhH_base_excis_C"/>
</dbReference>
<evidence type="ECO:0000256" key="3">
    <source>
        <dbReference type="ARBA" id="ARBA00022723"/>
    </source>
</evidence>
<keyword evidence="13" id="KW-0255">Endonuclease</keyword>
<feature type="binding site" evidence="10">
    <location>
        <position position="191"/>
    </location>
    <ligand>
        <name>[4Fe-4S] cluster</name>
        <dbReference type="ChEBI" id="CHEBI:49883"/>
    </ligand>
</feature>
<dbReference type="Pfam" id="PF00633">
    <property type="entry name" value="HHH"/>
    <property type="match status" value="1"/>
</dbReference>
<evidence type="ECO:0000256" key="2">
    <source>
        <dbReference type="ARBA" id="ARBA00022485"/>
    </source>
</evidence>
<feature type="domain" description="HhH-GPD" evidence="12">
    <location>
        <begin position="42"/>
        <end position="189"/>
    </location>
</feature>
<dbReference type="Pfam" id="PF10576">
    <property type="entry name" value="EndIII_4Fe-2S"/>
    <property type="match status" value="1"/>
</dbReference>
<dbReference type="PANTHER" id="PTHR10359">
    <property type="entry name" value="A/G-SPECIFIC ADENINE GLYCOSYLASE/ENDONUCLEASE III"/>
    <property type="match status" value="1"/>
</dbReference>
<dbReference type="PIRSF" id="PIRSF001435">
    <property type="entry name" value="Nth"/>
    <property type="match status" value="1"/>
</dbReference>
<dbReference type="SMART" id="SM00525">
    <property type="entry name" value="FES"/>
    <property type="match status" value="1"/>
</dbReference>
<comment type="catalytic activity">
    <reaction evidence="10">
        <text>2'-deoxyribonucleotide-(2'-deoxyribose 5'-phosphate)-2'-deoxyribonucleotide-DNA = a 3'-end 2'-deoxyribonucleotide-(2,3-dehydro-2,3-deoxyribose 5'-phosphate)-DNA + a 5'-end 5'-phospho-2'-deoxyribonucleoside-DNA + H(+)</text>
        <dbReference type="Rhea" id="RHEA:66592"/>
        <dbReference type="Rhea" id="RHEA-COMP:13180"/>
        <dbReference type="Rhea" id="RHEA-COMP:16897"/>
        <dbReference type="Rhea" id="RHEA-COMP:17067"/>
        <dbReference type="ChEBI" id="CHEBI:15378"/>
        <dbReference type="ChEBI" id="CHEBI:136412"/>
        <dbReference type="ChEBI" id="CHEBI:157695"/>
        <dbReference type="ChEBI" id="CHEBI:167181"/>
        <dbReference type="EC" id="4.2.99.18"/>
    </reaction>
</comment>
<evidence type="ECO:0000256" key="5">
    <source>
        <dbReference type="ARBA" id="ARBA00022801"/>
    </source>
</evidence>
<organism evidence="13 14">
    <name type="scientific">Marinitoga aeolica</name>
    <dbReference type="NCBI Taxonomy" id="2809031"/>
    <lineage>
        <taxon>Bacteria</taxon>
        <taxon>Thermotogati</taxon>
        <taxon>Thermotogota</taxon>
        <taxon>Thermotogae</taxon>
        <taxon>Petrotogales</taxon>
        <taxon>Petrotogaceae</taxon>
        <taxon>Marinitoga</taxon>
    </lineage>
</organism>
<evidence type="ECO:0000256" key="8">
    <source>
        <dbReference type="ARBA" id="ARBA00023204"/>
    </source>
</evidence>
<evidence type="ECO:0000256" key="9">
    <source>
        <dbReference type="ARBA" id="ARBA00023295"/>
    </source>
</evidence>
<protein>
    <recommendedName>
        <fullName evidence="10">Endonuclease III</fullName>
        <ecNumber evidence="10">4.2.99.18</ecNumber>
    </recommendedName>
    <alternativeName>
        <fullName evidence="10">DNA-(apurinic or apyrimidinic site) lyase</fullName>
    </alternativeName>
</protein>
<evidence type="ECO:0000256" key="6">
    <source>
        <dbReference type="ARBA" id="ARBA00023004"/>
    </source>
</evidence>
<evidence type="ECO:0000313" key="14">
    <source>
        <dbReference type="Proteomes" id="UP001232493"/>
    </source>
</evidence>
<keyword evidence="9 10" id="KW-0326">Glycosidase</keyword>
<evidence type="ECO:0000256" key="10">
    <source>
        <dbReference type="HAMAP-Rule" id="MF_00942"/>
    </source>
</evidence>
<dbReference type="InterPro" id="IPR004035">
    <property type="entry name" value="Endouclease-III_FeS-bd_BS"/>
</dbReference>
<accession>A0ABY8PSX7</accession>
<evidence type="ECO:0000256" key="7">
    <source>
        <dbReference type="ARBA" id="ARBA00023014"/>
    </source>
</evidence>
<dbReference type="Gene3D" id="1.10.1670.10">
    <property type="entry name" value="Helix-hairpin-Helix base-excision DNA repair enzymes (C-terminal)"/>
    <property type="match status" value="1"/>
</dbReference>
<gene>
    <name evidence="10 13" type="primary">nth</name>
    <name evidence="13" type="ORF">JRV97_03965</name>
</gene>
<keyword evidence="2 10" id="KW-0004">4Fe-4S</keyword>